<feature type="transmembrane region" description="Helical" evidence="1">
    <location>
        <begin position="62"/>
        <end position="79"/>
    </location>
</feature>
<evidence type="ECO:0000313" key="3">
    <source>
        <dbReference type="Proteomes" id="UP000199029"/>
    </source>
</evidence>
<organism evidence="2 3">
    <name type="scientific">Hymenobacter arizonensis</name>
    <name type="common">Siccationidurans arizonensis</name>
    <dbReference type="NCBI Taxonomy" id="1227077"/>
    <lineage>
        <taxon>Bacteria</taxon>
        <taxon>Pseudomonadati</taxon>
        <taxon>Bacteroidota</taxon>
        <taxon>Cytophagia</taxon>
        <taxon>Cytophagales</taxon>
        <taxon>Hymenobacteraceae</taxon>
        <taxon>Hymenobacter</taxon>
    </lineage>
</organism>
<proteinExistence type="predicted"/>
<keyword evidence="1" id="KW-0472">Membrane</keyword>
<feature type="transmembrane region" description="Helical" evidence="1">
    <location>
        <begin position="144"/>
        <end position="163"/>
    </location>
</feature>
<keyword evidence="3" id="KW-1185">Reference proteome</keyword>
<gene>
    <name evidence="2" type="ORF">SAMN04515668_4840</name>
</gene>
<dbReference type="EMBL" id="FOXS01000010">
    <property type="protein sequence ID" value="SFQ82578.1"/>
    <property type="molecule type" value="Genomic_DNA"/>
</dbReference>
<evidence type="ECO:0000256" key="1">
    <source>
        <dbReference type="SAM" id="Phobius"/>
    </source>
</evidence>
<dbReference type="RefSeq" id="WP_092678872.1">
    <property type="nucleotide sequence ID" value="NZ_FOXS01000010.1"/>
</dbReference>
<keyword evidence="1" id="KW-1133">Transmembrane helix</keyword>
<evidence type="ECO:0000313" key="2">
    <source>
        <dbReference type="EMBL" id="SFQ82578.1"/>
    </source>
</evidence>
<keyword evidence="1" id="KW-0812">Transmembrane</keyword>
<dbReference type="AlphaFoldDB" id="A0A1I6BNQ8"/>
<accession>A0A1I6BNQ8</accession>
<dbReference type="OrthoDB" id="7067097at2"/>
<feature type="transmembrane region" description="Helical" evidence="1">
    <location>
        <begin position="91"/>
        <end position="110"/>
    </location>
</feature>
<sequence>MAKYSVLLCVALSLLLLVTAAGLYPGGSLGAPRSDGFDWSQNFITNLFGARALNGAANPGRWWAVAGMAFHALGQGLFFRHMSRKMPTRHAAAVLQGVGGANLLFSFLVVTPLHDAMVHLSSAVALLGLFYVTVFVFRSRLRWFKFGCPVCLLLGYATLYLYGAGHWGALAIMQKVSLGSALLLVVGLEYFTHRDDFAPPHPGGPKTPATTR</sequence>
<reference evidence="3" key="1">
    <citation type="submission" date="2016-10" db="EMBL/GenBank/DDBJ databases">
        <authorList>
            <person name="Varghese N."/>
            <person name="Submissions S."/>
        </authorList>
    </citation>
    <scope>NUCLEOTIDE SEQUENCE [LARGE SCALE GENOMIC DNA]</scope>
    <source>
        <strain evidence="3">OR362-8,ATCC BAA-1266,JCM 13504</strain>
    </source>
</reference>
<name>A0A1I6BNQ8_HYMAR</name>
<protein>
    <submittedName>
        <fullName evidence="2">Uncharacterized protein</fullName>
    </submittedName>
</protein>
<feature type="transmembrane region" description="Helical" evidence="1">
    <location>
        <begin position="116"/>
        <end position="137"/>
    </location>
</feature>
<dbReference type="Proteomes" id="UP000199029">
    <property type="component" value="Unassembled WGS sequence"/>
</dbReference>